<accession>A0A3N9PXL3</accession>
<evidence type="ECO:0000313" key="1">
    <source>
        <dbReference type="EMBL" id="RQW09936.1"/>
    </source>
</evidence>
<proteinExistence type="predicted"/>
<dbReference type="RefSeq" id="WP_124696856.1">
    <property type="nucleotide sequence ID" value="NZ_JBHUFE010000041.1"/>
</dbReference>
<protein>
    <submittedName>
        <fullName evidence="1">Uncharacterized protein</fullName>
    </submittedName>
</protein>
<name>A0A3N9PXL3_9BACL</name>
<organism evidence="1 2">
    <name type="scientific">Paenibacillus rhizophilus</name>
    <dbReference type="NCBI Taxonomy" id="1850366"/>
    <lineage>
        <taxon>Bacteria</taxon>
        <taxon>Bacillati</taxon>
        <taxon>Bacillota</taxon>
        <taxon>Bacilli</taxon>
        <taxon>Bacillales</taxon>
        <taxon>Paenibacillaceae</taxon>
        <taxon>Paenibacillus</taxon>
    </lineage>
</organism>
<dbReference type="AlphaFoldDB" id="A0A3N9PXL3"/>
<keyword evidence="2" id="KW-1185">Reference proteome</keyword>
<dbReference type="Proteomes" id="UP000282529">
    <property type="component" value="Unassembled WGS sequence"/>
</dbReference>
<gene>
    <name evidence="1" type="ORF">EH198_17805</name>
</gene>
<evidence type="ECO:0000313" key="2">
    <source>
        <dbReference type="Proteomes" id="UP000282529"/>
    </source>
</evidence>
<sequence length="120" mass="13882">MGATRVNDDALRSELRKQLKQKYMEQDQEINLHQRASVRIDSEIYDLKLRLSQIDRESVEEERNSVSKPIRPASFRKSAGMCINPKCQKRIHIGQPAVKFGHYGLCCNWKCFSEALVSKT</sequence>
<reference evidence="1 2" key="1">
    <citation type="submission" date="2018-11" db="EMBL/GenBank/DDBJ databases">
        <title>Genome sequence of strain 7197.</title>
        <authorList>
            <person name="Gao J."/>
            <person name="Sun J."/>
        </authorList>
    </citation>
    <scope>NUCLEOTIDE SEQUENCE [LARGE SCALE GENOMIC DNA]</scope>
    <source>
        <strain evidence="1 2">7197</strain>
    </source>
</reference>
<comment type="caution">
    <text evidence="1">The sequence shown here is derived from an EMBL/GenBank/DDBJ whole genome shotgun (WGS) entry which is preliminary data.</text>
</comment>
<dbReference type="EMBL" id="RQPI01000011">
    <property type="protein sequence ID" value="RQW09936.1"/>
    <property type="molecule type" value="Genomic_DNA"/>
</dbReference>
<dbReference type="OrthoDB" id="2657780at2"/>